<protein>
    <recommendedName>
        <fullName evidence="3">F-box domain-containing protein</fullName>
    </recommendedName>
</protein>
<reference evidence="1 2" key="1">
    <citation type="journal article" date="2016" name="Mol. Biol. Evol.">
        <title>Comparative Genomics of Early-Diverging Mushroom-Forming Fungi Provides Insights into the Origins of Lignocellulose Decay Capabilities.</title>
        <authorList>
            <person name="Nagy L.G."/>
            <person name="Riley R."/>
            <person name="Tritt A."/>
            <person name="Adam C."/>
            <person name="Daum C."/>
            <person name="Floudas D."/>
            <person name="Sun H."/>
            <person name="Yadav J.S."/>
            <person name="Pangilinan J."/>
            <person name="Larsson K.H."/>
            <person name="Matsuura K."/>
            <person name="Barry K."/>
            <person name="Labutti K."/>
            <person name="Kuo R."/>
            <person name="Ohm R.A."/>
            <person name="Bhattacharya S.S."/>
            <person name="Shirouzu T."/>
            <person name="Yoshinaga Y."/>
            <person name="Martin F.M."/>
            <person name="Grigoriev I.V."/>
            <person name="Hibbett D.S."/>
        </authorList>
    </citation>
    <scope>NUCLEOTIDE SEQUENCE [LARGE SCALE GENOMIC DNA]</scope>
    <source>
        <strain evidence="1 2">HHB14362 ss-1</strain>
    </source>
</reference>
<dbReference type="InParanoid" id="A0A165M9P8"/>
<sequence length="361" mass="39694">MDTLPVELVDRICSFACCDGGLTACSLRSACSLLYAVTERYRFHTVVVTGSQQTSLLRDALRDALGSGRATVRHLFITVNERVDRAATHAALAKDVICLAAPTLETLVCLVESVPSNCPMYYPISSTTSFPRLTHLTFRHPEILTYSKLIARPGTVIQFPKLRYVHVAYACPVSILTAHSVISAITARSGDSLTHLRLSGVALRSAGTGALYNPIVPVLRAMLRLDPALGLPATPPSVWSYVIQPHYTPRLFMCTREEADIRETLDEVVKENEKKGGMRLVLLSPIVHEARWMDKKSVKEWKMEWLMAQASERDALYEYVEGAGRGSCVDSDCCTQCGSRITINGTGDTEHGLDTCESCRA</sequence>
<evidence type="ECO:0000313" key="1">
    <source>
        <dbReference type="EMBL" id="KZT18070.1"/>
    </source>
</evidence>
<dbReference type="EMBL" id="KV425714">
    <property type="protein sequence ID" value="KZT18070.1"/>
    <property type="molecule type" value="Genomic_DNA"/>
</dbReference>
<name>A0A165M9P8_9AGAM</name>
<organism evidence="1 2">
    <name type="scientific">Neolentinus lepideus HHB14362 ss-1</name>
    <dbReference type="NCBI Taxonomy" id="1314782"/>
    <lineage>
        <taxon>Eukaryota</taxon>
        <taxon>Fungi</taxon>
        <taxon>Dikarya</taxon>
        <taxon>Basidiomycota</taxon>
        <taxon>Agaricomycotina</taxon>
        <taxon>Agaricomycetes</taxon>
        <taxon>Gloeophyllales</taxon>
        <taxon>Gloeophyllaceae</taxon>
        <taxon>Neolentinus</taxon>
    </lineage>
</organism>
<keyword evidence="2" id="KW-1185">Reference proteome</keyword>
<dbReference type="OrthoDB" id="2748701at2759"/>
<dbReference type="AlphaFoldDB" id="A0A165M9P8"/>
<evidence type="ECO:0008006" key="3">
    <source>
        <dbReference type="Google" id="ProtNLM"/>
    </source>
</evidence>
<accession>A0A165M9P8</accession>
<evidence type="ECO:0000313" key="2">
    <source>
        <dbReference type="Proteomes" id="UP000076761"/>
    </source>
</evidence>
<dbReference type="Proteomes" id="UP000076761">
    <property type="component" value="Unassembled WGS sequence"/>
</dbReference>
<gene>
    <name evidence="1" type="ORF">NEOLEDRAFT_1173742</name>
</gene>
<proteinExistence type="predicted"/>